<dbReference type="EMBL" id="KF122438">
    <property type="protein sequence ID" value="AIA89734.1"/>
    <property type="molecule type" value="Genomic_DNA"/>
</dbReference>
<sequence length="92" mass="10385">MRYQGAGSSLINPPKAVTPKDAFDNRGIYYTYERGFRCFYSERDIKLEKAALSAAEKADTILFFGGLSDFEESEGFDREHMRMGEKSNLIAG</sequence>
<name>A0A060C3B7_9SPIR</name>
<dbReference type="GO" id="GO:0004553">
    <property type="term" value="F:hydrolase activity, hydrolyzing O-glycosyl compounds"/>
    <property type="evidence" value="ECO:0007669"/>
    <property type="project" value="InterPro"/>
</dbReference>
<dbReference type="Gene3D" id="3.40.50.1700">
    <property type="entry name" value="Glycoside hydrolase family 3 C-terminal domain"/>
    <property type="match status" value="1"/>
</dbReference>
<proteinExistence type="predicted"/>
<dbReference type="InterPro" id="IPR036881">
    <property type="entry name" value="Glyco_hydro_3_C_sf"/>
</dbReference>
<evidence type="ECO:0000313" key="2">
    <source>
        <dbReference type="EMBL" id="AIA89734.1"/>
    </source>
</evidence>
<reference evidence="2" key="1">
    <citation type="journal article" date="2013" name="Environ. Microbiol.">
        <title>Seasonally variable intestinal metagenomes of the red palm weevil (Rhynchophorus ferrugineus).</title>
        <authorList>
            <person name="Jia S."/>
            <person name="Zhang X."/>
            <person name="Zhang G."/>
            <person name="Yin A."/>
            <person name="Zhang S."/>
            <person name="Li F."/>
            <person name="Wang L."/>
            <person name="Zhao D."/>
            <person name="Yun Q."/>
            <person name="Tala"/>
            <person name="Wang J."/>
            <person name="Sun G."/>
            <person name="Baabdullah M."/>
            <person name="Yu X."/>
            <person name="Hu S."/>
            <person name="Al-Mssallem I.S."/>
            <person name="Yu J."/>
        </authorList>
    </citation>
    <scope>NUCLEOTIDE SEQUENCE</scope>
</reference>
<keyword evidence="1" id="KW-0378">Hydrolase</keyword>
<evidence type="ECO:0000256" key="1">
    <source>
        <dbReference type="ARBA" id="ARBA00022801"/>
    </source>
</evidence>
<organism evidence="2">
    <name type="scientific">uncultured Brachyspira sp</name>
    <dbReference type="NCBI Taxonomy" id="221953"/>
    <lineage>
        <taxon>Bacteria</taxon>
        <taxon>Pseudomonadati</taxon>
        <taxon>Spirochaetota</taxon>
        <taxon>Spirochaetia</taxon>
        <taxon>Brachyspirales</taxon>
        <taxon>Brachyspiraceae</taxon>
        <taxon>Brachyspira</taxon>
        <taxon>environmental samples</taxon>
    </lineage>
</organism>
<accession>A0A060C3B7</accession>
<dbReference type="GO" id="GO:0005975">
    <property type="term" value="P:carbohydrate metabolic process"/>
    <property type="evidence" value="ECO:0007669"/>
    <property type="project" value="InterPro"/>
</dbReference>
<protein>
    <submittedName>
        <fullName evidence="2">CAZy families GH3 protein</fullName>
    </submittedName>
</protein>
<dbReference type="AlphaFoldDB" id="A0A060C3B7"/>